<reference evidence="1" key="1">
    <citation type="submission" date="2025-08" db="UniProtKB">
        <authorList>
            <consortium name="Ensembl"/>
        </authorList>
    </citation>
    <scope>IDENTIFICATION</scope>
</reference>
<reference evidence="1" key="2">
    <citation type="submission" date="2025-09" db="UniProtKB">
        <authorList>
            <consortium name="Ensembl"/>
        </authorList>
    </citation>
    <scope>IDENTIFICATION</scope>
</reference>
<sequence length="74" mass="8287">NVHHVPRPPLAWLSFPSLIGDLVSTSACLWSKDFVYFGVANRDNICVFASRQPSSPLPFLGFSEHNRVALMKMI</sequence>
<dbReference type="Ensembl" id="ENSCLMT00005024873.1">
    <property type="protein sequence ID" value="ENSCLMP00005023772.1"/>
    <property type="gene ID" value="ENSCLMG00005011765.1"/>
</dbReference>
<evidence type="ECO:0000313" key="2">
    <source>
        <dbReference type="Proteomes" id="UP000694565"/>
    </source>
</evidence>
<evidence type="ECO:0000313" key="1">
    <source>
        <dbReference type="Ensembl" id="ENSCLMP00005023772.1"/>
    </source>
</evidence>
<organism evidence="1 2">
    <name type="scientific">Cyclopterus lumpus</name>
    <name type="common">Lumpsucker</name>
    <dbReference type="NCBI Taxonomy" id="8103"/>
    <lineage>
        <taxon>Eukaryota</taxon>
        <taxon>Metazoa</taxon>
        <taxon>Chordata</taxon>
        <taxon>Craniata</taxon>
        <taxon>Vertebrata</taxon>
        <taxon>Euteleostomi</taxon>
        <taxon>Actinopterygii</taxon>
        <taxon>Neopterygii</taxon>
        <taxon>Teleostei</taxon>
        <taxon>Neoteleostei</taxon>
        <taxon>Acanthomorphata</taxon>
        <taxon>Eupercaria</taxon>
        <taxon>Perciformes</taxon>
        <taxon>Cottioidei</taxon>
        <taxon>Cottales</taxon>
        <taxon>Cyclopteridae</taxon>
        <taxon>Cyclopterus</taxon>
    </lineage>
</organism>
<name>A0A8C2Z8W0_CYCLU</name>
<accession>A0A8C2Z8W0</accession>
<dbReference type="Proteomes" id="UP000694565">
    <property type="component" value="Unplaced"/>
</dbReference>
<keyword evidence="2" id="KW-1185">Reference proteome</keyword>
<proteinExistence type="predicted"/>
<dbReference type="AlphaFoldDB" id="A0A8C2Z8W0"/>
<protein>
    <submittedName>
        <fullName evidence="1">Uncharacterized protein</fullName>
    </submittedName>
</protein>